<comment type="similarity">
    <text evidence="1 3">Belongs to the PemK/MazF family.</text>
</comment>
<evidence type="ECO:0000313" key="4">
    <source>
        <dbReference type="EMBL" id="AFZ37484.1"/>
    </source>
</evidence>
<dbReference type="EMBL" id="CP003653">
    <property type="protein sequence ID" value="AFZ37484.1"/>
    <property type="molecule type" value="Genomic_DNA"/>
</dbReference>
<dbReference type="InterPro" id="IPR003477">
    <property type="entry name" value="PemK-like"/>
</dbReference>
<dbReference type="EC" id="3.1.-.-" evidence="3"/>
<evidence type="ECO:0000256" key="1">
    <source>
        <dbReference type="ARBA" id="ARBA00007521"/>
    </source>
</evidence>
<dbReference type="PANTHER" id="PTHR33988">
    <property type="entry name" value="ENDORIBONUCLEASE MAZF-RELATED"/>
    <property type="match status" value="1"/>
</dbReference>
<dbReference type="eggNOG" id="COG2337">
    <property type="taxonomic scope" value="Bacteria"/>
</dbReference>
<dbReference type="Gene3D" id="2.30.30.110">
    <property type="match status" value="1"/>
</dbReference>
<dbReference type="GO" id="GO:0004521">
    <property type="term" value="F:RNA endonuclease activity"/>
    <property type="evidence" value="ECO:0007669"/>
    <property type="project" value="TreeGrafter"/>
</dbReference>
<dbReference type="PIRSF" id="PIRSF033490">
    <property type="entry name" value="MazF"/>
    <property type="match status" value="1"/>
</dbReference>
<evidence type="ECO:0000256" key="3">
    <source>
        <dbReference type="PIRNR" id="PIRNR033490"/>
    </source>
</evidence>
<dbReference type="RefSeq" id="WP_015195142.1">
    <property type="nucleotide sequence ID" value="NC_019748.1"/>
</dbReference>
<sequence length="114" mass="12963">MDGRILRREIYWANLNPIRGREQGGNQPVLIISNNIFNQRSGTTVILAITSVKLRVKYPLILELDCSSLPKQSWVKITQIRTISNERIGDYIGQIDIAQMKEIILAIDDLIGED</sequence>
<reference evidence="5" key="1">
    <citation type="journal article" date="2013" name="Proc. Natl. Acad. Sci. U.S.A.">
        <title>Improving the coverage of the cyanobacterial phylum using diversity-driven genome sequencing.</title>
        <authorList>
            <person name="Shih P.M."/>
            <person name="Wu D."/>
            <person name="Latifi A."/>
            <person name="Axen S.D."/>
            <person name="Fewer D.P."/>
            <person name="Talla E."/>
            <person name="Calteau A."/>
            <person name="Cai F."/>
            <person name="Tandeau de Marsac N."/>
            <person name="Rippka R."/>
            <person name="Herdman M."/>
            <person name="Sivonen K."/>
            <person name="Coursin T."/>
            <person name="Laurent T."/>
            <person name="Goodwin L."/>
            <person name="Nolan M."/>
            <person name="Davenport K.W."/>
            <person name="Han C.S."/>
            <person name="Rubin E.M."/>
            <person name="Eisen J.A."/>
            <person name="Woyke T."/>
            <person name="Gugger M."/>
            <person name="Kerfeld C.A."/>
        </authorList>
    </citation>
    <scope>NUCLEOTIDE SEQUENCE [LARGE SCALE GENOMIC DNA]</scope>
    <source>
        <strain evidence="5">ATCC 29371 / PCC 7437</strain>
    </source>
</reference>
<gene>
    <name evidence="4" type="ordered locus">Sta7437_4006</name>
</gene>
<keyword evidence="2" id="KW-1277">Toxin-antitoxin system</keyword>
<evidence type="ECO:0000313" key="5">
    <source>
        <dbReference type="Proteomes" id="UP000010473"/>
    </source>
</evidence>
<keyword evidence="3" id="KW-0378">Hydrolase</keyword>
<dbReference type="PANTHER" id="PTHR33988:SF2">
    <property type="entry name" value="ENDORIBONUCLEASE MAZF"/>
    <property type="match status" value="1"/>
</dbReference>
<dbReference type="GO" id="GO:0016075">
    <property type="term" value="P:rRNA catabolic process"/>
    <property type="evidence" value="ECO:0007669"/>
    <property type="project" value="TreeGrafter"/>
</dbReference>
<dbReference type="GO" id="GO:0003677">
    <property type="term" value="F:DNA binding"/>
    <property type="evidence" value="ECO:0007669"/>
    <property type="project" value="InterPro"/>
</dbReference>
<dbReference type="InterPro" id="IPR011067">
    <property type="entry name" value="Plasmid_toxin/cell-grow_inhib"/>
</dbReference>
<keyword evidence="3" id="KW-0540">Nuclease</keyword>
<accession>K9XZL1</accession>
<dbReference type="GO" id="GO:0016787">
    <property type="term" value="F:hydrolase activity"/>
    <property type="evidence" value="ECO:0007669"/>
    <property type="project" value="UniProtKB-KW"/>
</dbReference>
<dbReference type="KEGG" id="scs:Sta7437_4006"/>
<dbReference type="AlphaFoldDB" id="K9XZL1"/>
<evidence type="ECO:0000256" key="2">
    <source>
        <dbReference type="ARBA" id="ARBA00022649"/>
    </source>
</evidence>
<dbReference type="Pfam" id="PF02452">
    <property type="entry name" value="PemK_toxin"/>
    <property type="match status" value="1"/>
</dbReference>
<keyword evidence="5" id="KW-1185">Reference proteome</keyword>
<protein>
    <recommendedName>
        <fullName evidence="3">mRNA interferase</fullName>
        <ecNumber evidence="3">3.1.-.-</ecNumber>
    </recommendedName>
</protein>
<organism evidence="4 5">
    <name type="scientific">Stanieria cyanosphaera (strain ATCC 29371 / PCC 7437)</name>
    <dbReference type="NCBI Taxonomy" id="111780"/>
    <lineage>
        <taxon>Bacteria</taxon>
        <taxon>Bacillati</taxon>
        <taxon>Cyanobacteriota</taxon>
        <taxon>Cyanophyceae</taxon>
        <taxon>Pleurocapsales</taxon>
        <taxon>Dermocarpellaceae</taxon>
        <taxon>Stanieria</taxon>
    </lineage>
</organism>
<dbReference type="Proteomes" id="UP000010473">
    <property type="component" value="Chromosome"/>
</dbReference>
<dbReference type="STRING" id="111780.Sta7437_4006"/>
<dbReference type="HOGENOM" id="CLU_121823_1_0_3"/>
<name>K9XZL1_STAC7</name>
<comment type="function">
    <text evidence="3">Toxic component of a type II toxin-antitoxin (TA) system.</text>
</comment>
<dbReference type="SUPFAM" id="SSF50118">
    <property type="entry name" value="Cell growth inhibitor/plasmid maintenance toxic component"/>
    <property type="match status" value="1"/>
</dbReference>
<dbReference type="OrthoDB" id="9808744at2"/>
<dbReference type="GO" id="GO:0006402">
    <property type="term" value="P:mRNA catabolic process"/>
    <property type="evidence" value="ECO:0007669"/>
    <property type="project" value="TreeGrafter"/>
</dbReference>
<keyword evidence="3" id="KW-0255">Endonuclease</keyword>
<proteinExistence type="inferred from homology"/>